<keyword evidence="8" id="KW-0067">ATP-binding</keyword>
<dbReference type="Pfam" id="PF13855">
    <property type="entry name" value="LRR_8"/>
    <property type="match status" value="1"/>
</dbReference>
<dbReference type="PANTHER" id="PTHR48006:SF81">
    <property type="entry name" value="PROTEIN KINASE DOMAIN-CONTAINING PROTEIN"/>
    <property type="match status" value="1"/>
</dbReference>
<evidence type="ECO:0000259" key="14">
    <source>
        <dbReference type="Pfam" id="PF11721"/>
    </source>
</evidence>
<dbReference type="Pfam" id="PF00560">
    <property type="entry name" value="LRR_1"/>
    <property type="match status" value="1"/>
</dbReference>
<dbReference type="EMBL" id="CM017620">
    <property type="protein sequence ID" value="TYI03503.1"/>
    <property type="molecule type" value="Genomic_DNA"/>
</dbReference>
<dbReference type="EC" id="2.7.11.1" evidence="2"/>
<keyword evidence="3" id="KW-0418">Kinase</keyword>
<dbReference type="Proteomes" id="UP000322667">
    <property type="component" value="Chromosome A11"/>
</dbReference>
<keyword evidence="10" id="KW-0325">Glycoprotein</keyword>
<dbReference type="PANTHER" id="PTHR48006">
    <property type="entry name" value="LEUCINE-RICH REPEAT-CONTAINING PROTEIN DDB_G0281931-RELATED"/>
    <property type="match status" value="1"/>
</dbReference>
<accession>A0A5D2NJN0</accession>
<feature type="signal peptide" evidence="13">
    <location>
        <begin position="1"/>
        <end position="18"/>
    </location>
</feature>
<evidence type="ECO:0000256" key="8">
    <source>
        <dbReference type="ARBA" id="ARBA00022840"/>
    </source>
</evidence>
<dbReference type="GO" id="GO:0016020">
    <property type="term" value="C:membrane"/>
    <property type="evidence" value="ECO:0007669"/>
    <property type="project" value="UniProtKB-SubCell"/>
</dbReference>
<evidence type="ECO:0000256" key="6">
    <source>
        <dbReference type="ARBA" id="ARBA00022729"/>
    </source>
</evidence>
<evidence type="ECO:0000256" key="1">
    <source>
        <dbReference type="ARBA" id="ARBA00004479"/>
    </source>
</evidence>
<evidence type="ECO:0000313" key="16">
    <source>
        <dbReference type="Proteomes" id="UP000322667"/>
    </source>
</evidence>
<evidence type="ECO:0000256" key="7">
    <source>
        <dbReference type="ARBA" id="ARBA00022741"/>
    </source>
</evidence>
<evidence type="ECO:0000256" key="11">
    <source>
        <dbReference type="ARBA" id="ARBA00047899"/>
    </source>
</evidence>
<dbReference type="InterPro" id="IPR051824">
    <property type="entry name" value="LRR_Rcpt-Like_S/T_Kinase"/>
</dbReference>
<evidence type="ECO:0000256" key="5">
    <source>
        <dbReference type="ARBA" id="ARBA00022679"/>
    </source>
</evidence>
<comment type="subcellular location">
    <subcellularLocation>
        <location evidence="1">Membrane</location>
        <topology evidence="1">Single-pass type I membrane protein</topology>
    </subcellularLocation>
</comment>
<comment type="catalytic activity">
    <reaction evidence="11">
        <text>L-threonyl-[protein] + ATP = O-phospho-L-threonyl-[protein] + ADP + H(+)</text>
        <dbReference type="Rhea" id="RHEA:46608"/>
        <dbReference type="Rhea" id="RHEA-COMP:11060"/>
        <dbReference type="Rhea" id="RHEA-COMP:11605"/>
        <dbReference type="ChEBI" id="CHEBI:15378"/>
        <dbReference type="ChEBI" id="CHEBI:30013"/>
        <dbReference type="ChEBI" id="CHEBI:30616"/>
        <dbReference type="ChEBI" id="CHEBI:61977"/>
        <dbReference type="ChEBI" id="CHEBI:456216"/>
        <dbReference type="EC" id="2.7.11.1"/>
    </reaction>
</comment>
<keyword evidence="16" id="KW-1185">Reference proteome</keyword>
<feature type="domain" description="Malectin" evidence="14">
    <location>
        <begin position="363"/>
        <end position="454"/>
    </location>
</feature>
<evidence type="ECO:0000256" key="3">
    <source>
        <dbReference type="ARBA" id="ARBA00022527"/>
    </source>
</evidence>
<dbReference type="InterPro" id="IPR021720">
    <property type="entry name" value="Malectin_dom"/>
</dbReference>
<sequence>MFIHRLLFVPVFIVCCLTTLTNEATLPNDEVEALRSIGKILGKTKWNFSIDPCSRGNSWLDQPTRYYANNITCDCSFNNNTTCHVIHILLTAQNLLGTLPPNLTSLPFLQKIDLTRNYLSGPIPPEWGSMRLVSISLLGNRLTGSISGELANLRNLTSLILENNDLFGTLPAALGNLSKLERLHLSSNKFTGEIPEVFARLTSLKEFRISNNNFTGQILDFIFQNWTNLEHTYMEGSGLSGPIPSINATLENLEYIIISDLNGAETSFPQLFINARLPKLDRLMLRNCNLIGEIPASLGTFTTIKILFLNRSNFTGSVPQWILNTKEKMDLSYNNFNDTGESSCQKRTCSQALQESITPLHFVRINCGGGEITVNGITYEADNYQAGPSTFYQSTNWAFSSTGIFLSNNRPDDVLTLKSSILSSNGGYELYTDARVSPSSLTYYAFCLANATYNGERVKQDFNIIEAAGGAGLSRVQRFNANVTDGTLEIHFRWAGKGTTSIPERGIDGPLISGISIFNPVDVTDQPHSSGQQPCPASSADCQSLSLTFLQALHHF</sequence>
<dbReference type="AlphaFoldDB" id="A0A5D2NJN0"/>
<reference evidence="15 16" key="1">
    <citation type="submission" date="2019-07" db="EMBL/GenBank/DDBJ databases">
        <title>WGS assembly of Gossypium tomentosum.</title>
        <authorList>
            <person name="Chen Z.J."/>
            <person name="Sreedasyam A."/>
            <person name="Ando A."/>
            <person name="Song Q."/>
            <person name="De L."/>
            <person name="Hulse-Kemp A."/>
            <person name="Ding M."/>
            <person name="Ye W."/>
            <person name="Kirkbride R."/>
            <person name="Jenkins J."/>
            <person name="Plott C."/>
            <person name="Lovell J."/>
            <person name="Lin Y.-M."/>
            <person name="Vaughn R."/>
            <person name="Liu B."/>
            <person name="Li W."/>
            <person name="Simpson S."/>
            <person name="Scheffler B."/>
            <person name="Saski C."/>
            <person name="Grover C."/>
            <person name="Hu G."/>
            <person name="Conover J."/>
            <person name="Carlson J."/>
            <person name="Shu S."/>
            <person name="Boston L."/>
            <person name="Williams M."/>
            <person name="Peterson D."/>
            <person name="Mcgee K."/>
            <person name="Jones D."/>
            <person name="Wendel J."/>
            <person name="Stelly D."/>
            <person name="Grimwood J."/>
            <person name="Schmutz J."/>
        </authorList>
    </citation>
    <scope>NUCLEOTIDE SEQUENCE [LARGE SCALE GENOMIC DNA]</scope>
    <source>
        <strain evidence="15">7179.01</strain>
    </source>
</reference>
<dbReference type="Gene3D" id="3.80.10.10">
    <property type="entry name" value="Ribonuclease Inhibitor"/>
    <property type="match status" value="3"/>
</dbReference>
<keyword evidence="6 13" id="KW-0732">Signal</keyword>
<evidence type="ECO:0000256" key="13">
    <source>
        <dbReference type="SAM" id="SignalP"/>
    </source>
</evidence>
<dbReference type="InterPro" id="IPR032675">
    <property type="entry name" value="LRR_dom_sf"/>
</dbReference>
<feature type="chain" id="PRO_5023133335" description="non-specific serine/threonine protein kinase" evidence="13">
    <location>
        <begin position="19"/>
        <end position="556"/>
    </location>
</feature>
<dbReference type="InterPro" id="IPR001611">
    <property type="entry name" value="Leu-rich_rpt"/>
</dbReference>
<keyword evidence="5" id="KW-0808">Transferase</keyword>
<evidence type="ECO:0000256" key="4">
    <source>
        <dbReference type="ARBA" id="ARBA00022553"/>
    </source>
</evidence>
<dbReference type="GO" id="GO:0004674">
    <property type="term" value="F:protein serine/threonine kinase activity"/>
    <property type="evidence" value="ECO:0007669"/>
    <property type="project" value="UniProtKB-KW"/>
</dbReference>
<evidence type="ECO:0000256" key="2">
    <source>
        <dbReference type="ARBA" id="ARBA00012513"/>
    </source>
</evidence>
<keyword evidence="4" id="KW-0597">Phosphoprotein</keyword>
<gene>
    <name evidence="15" type="ORF">ES332_A11G343800v1</name>
</gene>
<dbReference type="GO" id="GO:0005524">
    <property type="term" value="F:ATP binding"/>
    <property type="evidence" value="ECO:0007669"/>
    <property type="project" value="UniProtKB-KW"/>
</dbReference>
<keyword evidence="3" id="KW-0723">Serine/threonine-protein kinase</keyword>
<keyword evidence="7" id="KW-0547">Nucleotide-binding</keyword>
<protein>
    <recommendedName>
        <fullName evidence="2">non-specific serine/threonine protein kinase</fullName>
        <ecNumber evidence="2">2.7.11.1</ecNumber>
    </recommendedName>
</protein>
<dbReference type="Pfam" id="PF11721">
    <property type="entry name" value="Malectin"/>
    <property type="match status" value="1"/>
</dbReference>
<keyword evidence="9" id="KW-0675">Receptor</keyword>
<evidence type="ECO:0000256" key="9">
    <source>
        <dbReference type="ARBA" id="ARBA00023170"/>
    </source>
</evidence>
<organism evidence="15 16">
    <name type="scientific">Gossypium tomentosum</name>
    <name type="common">Hawaiian cotton</name>
    <name type="synonym">Gossypium sandvicense</name>
    <dbReference type="NCBI Taxonomy" id="34277"/>
    <lineage>
        <taxon>Eukaryota</taxon>
        <taxon>Viridiplantae</taxon>
        <taxon>Streptophyta</taxon>
        <taxon>Embryophyta</taxon>
        <taxon>Tracheophyta</taxon>
        <taxon>Spermatophyta</taxon>
        <taxon>Magnoliopsida</taxon>
        <taxon>eudicotyledons</taxon>
        <taxon>Gunneridae</taxon>
        <taxon>Pentapetalae</taxon>
        <taxon>rosids</taxon>
        <taxon>malvids</taxon>
        <taxon>Malvales</taxon>
        <taxon>Malvaceae</taxon>
        <taxon>Malvoideae</taxon>
        <taxon>Gossypium</taxon>
    </lineage>
</organism>
<proteinExistence type="predicted"/>
<dbReference type="Gene3D" id="2.60.120.430">
    <property type="entry name" value="Galactose-binding lectin"/>
    <property type="match status" value="2"/>
</dbReference>
<evidence type="ECO:0000256" key="10">
    <source>
        <dbReference type="ARBA" id="ARBA00023180"/>
    </source>
</evidence>
<evidence type="ECO:0000256" key="12">
    <source>
        <dbReference type="ARBA" id="ARBA00048679"/>
    </source>
</evidence>
<name>A0A5D2NJN0_GOSTO</name>
<evidence type="ECO:0000313" key="15">
    <source>
        <dbReference type="EMBL" id="TYI03503.1"/>
    </source>
</evidence>
<dbReference type="SUPFAM" id="SSF52058">
    <property type="entry name" value="L domain-like"/>
    <property type="match status" value="1"/>
</dbReference>
<dbReference type="FunFam" id="3.80.10.10:FF:000452">
    <property type="entry name" value="Probable LRR receptor-like serine/threonine-protein kinase RFK1"/>
    <property type="match status" value="1"/>
</dbReference>
<comment type="catalytic activity">
    <reaction evidence="12">
        <text>L-seryl-[protein] + ATP = O-phospho-L-seryl-[protein] + ADP + H(+)</text>
        <dbReference type="Rhea" id="RHEA:17989"/>
        <dbReference type="Rhea" id="RHEA-COMP:9863"/>
        <dbReference type="Rhea" id="RHEA-COMP:11604"/>
        <dbReference type="ChEBI" id="CHEBI:15378"/>
        <dbReference type="ChEBI" id="CHEBI:29999"/>
        <dbReference type="ChEBI" id="CHEBI:30616"/>
        <dbReference type="ChEBI" id="CHEBI:83421"/>
        <dbReference type="ChEBI" id="CHEBI:456216"/>
        <dbReference type="EC" id="2.7.11.1"/>
    </reaction>
</comment>